<dbReference type="PANTHER" id="PTHR23131">
    <property type="entry name" value="ENDORIBONUCLEASE LACTB2"/>
    <property type="match status" value="1"/>
</dbReference>
<dbReference type="Proteomes" id="UP000001727">
    <property type="component" value="Chromosome"/>
</dbReference>
<dbReference type="Gene3D" id="3.60.15.10">
    <property type="entry name" value="Ribonuclease Z/Hydroxyacylglutathione hydrolase-like"/>
    <property type="match status" value="1"/>
</dbReference>
<name>B1VI27_CORU7</name>
<dbReference type="Pfam" id="PF00753">
    <property type="entry name" value="Lactamase_B"/>
    <property type="match status" value="1"/>
</dbReference>
<evidence type="ECO:0000313" key="3">
    <source>
        <dbReference type="Proteomes" id="UP000001727"/>
    </source>
</evidence>
<dbReference type="STRING" id="504474.cu1868"/>
<keyword evidence="2" id="KW-0378">Hydrolase</keyword>
<evidence type="ECO:0000313" key="2">
    <source>
        <dbReference type="EMBL" id="CAQ05827.1"/>
    </source>
</evidence>
<dbReference type="SMART" id="SM00849">
    <property type="entry name" value="Lactamase_B"/>
    <property type="match status" value="1"/>
</dbReference>
<dbReference type="InterPro" id="IPR036388">
    <property type="entry name" value="WH-like_DNA-bd_sf"/>
</dbReference>
<dbReference type="InterPro" id="IPR001279">
    <property type="entry name" value="Metallo-B-lactamas"/>
</dbReference>
<organism evidence="2 3">
    <name type="scientific">Corynebacterium urealyticum (strain ATCC 43042 / DSM 7109)</name>
    <dbReference type="NCBI Taxonomy" id="504474"/>
    <lineage>
        <taxon>Bacteria</taxon>
        <taxon>Bacillati</taxon>
        <taxon>Actinomycetota</taxon>
        <taxon>Actinomycetes</taxon>
        <taxon>Mycobacteriales</taxon>
        <taxon>Corynebacteriaceae</taxon>
        <taxon>Corynebacterium</taxon>
    </lineage>
</organism>
<dbReference type="Gene3D" id="1.10.10.10">
    <property type="entry name" value="Winged helix-like DNA-binding domain superfamily/Winged helix DNA-binding domain"/>
    <property type="match status" value="1"/>
</dbReference>
<dbReference type="HOGENOM" id="CLU_048478_2_0_11"/>
<dbReference type="InterPro" id="IPR036866">
    <property type="entry name" value="RibonucZ/Hydroxyglut_hydro"/>
</dbReference>
<dbReference type="PANTHER" id="PTHR23131:SF0">
    <property type="entry name" value="ENDORIBONUCLEASE LACTB2"/>
    <property type="match status" value="1"/>
</dbReference>
<accession>B1VI27</accession>
<dbReference type="SUPFAM" id="SSF56281">
    <property type="entry name" value="Metallo-hydrolase/oxidoreductase"/>
    <property type="match status" value="1"/>
</dbReference>
<keyword evidence="3" id="KW-1185">Reference proteome</keyword>
<dbReference type="GO" id="GO:0016787">
    <property type="term" value="F:hydrolase activity"/>
    <property type="evidence" value="ECO:0007669"/>
    <property type="project" value="UniProtKB-KW"/>
</dbReference>
<evidence type="ECO:0000259" key="1">
    <source>
        <dbReference type="SMART" id="SM00849"/>
    </source>
</evidence>
<proteinExistence type="predicted"/>
<dbReference type="EMBL" id="AM942444">
    <property type="protein sequence ID" value="CAQ05827.1"/>
    <property type="molecule type" value="Genomic_DNA"/>
</dbReference>
<reference evidence="2 3" key="1">
    <citation type="journal article" date="2008" name="J. Biotechnol.">
        <title>The lifestyle of Corynebacterium urealyticum derived from its complete genome sequence established by pyrosequencing.</title>
        <authorList>
            <person name="Tauch A."/>
            <person name="Trost E."/>
            <person name="Tilker A."/>
            <person name="Ludewig U."/>
            <person name="Schneiker S."/>
            <person name="Goesmann A."/>
            <person name="Arnold W."/>
            <person name="Bekel T."/>
            <person name="Brinkrolf K."/>
            <person name="Brune I."/>
            <person name="Goetker S."/>
            <person name="Kalinowski J."/>
            <person name="Kamp P.-B."/>
            <person name="Lobo F.P."/>
            <person name="Viehoever P."/>
            <person name="Weisshaar B."/>
            <person name="Soriano F."/>
            <person name="Droege M."/>
            <person name="Puehler A."/>
        </authorList>
    </citation>
    <scope>NUCLEOTIDE SEQUENCE [LARGE SCALE GENOMIC DNA]</scope>
    <source>
        <strain evidence="3">ATCC 43042 / DSM 7109</strain>
    </source>
</reference>
<protein>
    <submittedName>
        <fullName evidence="2">Putative hydrolase</fullName>
    </submittedName>
</protein>
<feature type="domain" description="Metallo-beta-lactamase" evidence="1">
    <location>
        <begin position="75"/>
        <end position="259"/>
    </location>
</feature>
<gene>
    <name evidence="2" type="ordered locus">cu1868</name>
</gene>
<dbReference type="CDD" id="cd16278">
    <property type="entry name" value="metallo-hydrolase-like_MBL-fold"/>
    <property type="match status" value="1"/>
</dbReference>
<dbReference type="KEGG" id="cur:cu1868"/>
<dbReference type="eggNOG" id="COG0491">
    <property type="taxonomic scope" value="Bacteria"/>
</dbReference>
<sequence>MTLASTPAPPSVSQSCHWAPQWKSRSSFRYVNRPLAASFRRIRVMQHPAYSQLRPVTENVGVVLAPNPSYAALEGTNSWVVRGPGDPVSVVIDPGPQDEGHLNVLHSKAVGESIGAGTSGEEGPQATIGLVLLTHRHNDHSNGAQRFRQLSGAPVRAFDEHNCIAAEPLKDGEIIRIEGLTPTIEVLHTPGHTSDSVCFLIHSKGGSDDSDVEAIITGDTIAGRHTTMISETDGDLGLYIESLQELKRRGVGVPLLPGHGPDREDTSELAERYIERRQHRLEQVREALAKLGEDADVMDVVDEIYTDVDPVLRDAAAQSTRVTIDYLKKQQ</sequence>
<dbReference type="InterPro" id="IPR050662">
    <property type="entry name" value="Sec-metab_biosynth-thioest"/>
</dbReference>
<dbReference type="AlphaFoldDB" id="B1VI27"/>